<proteinExistence type="predicted"/>
<accession>A0A2I0KP26</accession>
<feature type="region of interest" description="Disordered" evidence="1">
    <location>
        <begin position="69"/>
        <end position="102"/>
    </location>
</feature>
<sequence>MFPYVIQYKQGKENVVADALSRRNVLISTLNAKFLGFEHLKELYMQDYDFGAIYSACEKGAFGLDLRTNPFEERGNDEDHGYDNEADAHELGSRIREEGADT</sequence>
<comment type="caution">
    <text evidence="2">The sequence shown here is derived from an EMBL/GenBank/DDBJ whole genome shotgun (WGS) entry which is preliminary data.</text>
</comment>
<name>A0A2I0KP26_PUNGR</name>
<dbReference type="STRING" id="22663.A0A2I0KP26"/>
<protein>
    <recommendedName>
        <fullName evidence="4">Reverse transcriptase RNase H-like domain-containing protein</fullName>
    </recommendedName>
</protein>
<evidence type="ECO:0000256" key="1">
    <source>
        <dbReference type="SAM" id="MobiDB-lite"/>
    </source>
</evidence>
<keyword evidence="3" id="KW-1185">Reference proteome</keyword>
<gene>
    <name evidence="2" type="ORF">CRG98_009364</name>
</gene>
<evidence type="ECO:0008006" key="4">
    <source>
        <dbReference type="Google" id="ProtNLM"/>
    </source>
</evidence>
<organism evidence="2 3">
    <name type="scientific">Punica granatum</name>
    <name type="common">Pomegranate</name>
    <dbReference type="NCBI Taxonomy" id="22663"/>
    <lineage>
        <taxon>Eukaryota</taxon>
        <taxon>Viridiplantae</taxon>
        <taxon>Streptophyta</taxon>
        <taxon>Embryophyta</taxon>
        <taxon>Tracheophyta</taxon>
        <taxon>Spermatophyta</taxon>
        <taxon>Magnoliopsida</taxon>
        <taxon>eudicotyledons</taxon>
        <taxon>Gunneridae</taxon>
        <taxon>Pentapetalae</taxon>
        <taxon>rosids</taxon>
        <taxon>malvids</taxon>
        <taxon>Myrtales</taxon>
        <taxon>Lythraceae</taxon>
        <taxon>Punica</taxon>
    </lineage>
</organism>
<dbReference type="AlphaFoldDB" id="A0A2I0KP26"/>
<dbReference type="Proteomes" id="UP000233551">
    <property type="component" value="Unassembled WGS sequence"/>
</dbReference>
<evidence type="ECO:0000313" key="2">
    <source>
        <dbReference type="EMBL" id="PKI70232.1"/>
    </source>
</evidence>
<reference evidence="2 3" key="1">
    <citation type="submission" date="2017-11" db="EMBL/GenBank/DDBJ databases">
        <title>De-novo sequencing of pomegranate (Punica granatum L.) genome.</title>
        <authorList>
            <person name="Akparov Z."/>
            <person name="Amiraslanov A."/>
            <person name="Hajiyeva S."/>
            <person name="Abbasov M."/>
            <person name="Kaur K."/>
            <person name="Hamwieh A."/>
            <person name="Solovyev V."/>
            <person name="Salamov A."/>
            <person name="Braich B."/>
            <person name="Kosarev P."/>
            <person name="Mahmoud A."/>
            <person name="Hajiyev E."/>
            <person name="Babayeva S."/>
            <person name="Izzatullayeva V."/>
            <person name="Mammadov A."/>
            <person name="Mammadov A."/>
            <person name="Sharifova S."/>
            <person name="Ojaghi J."/>
            <person name="Eynullazada K."/>
            <person name="Bayramov B."/>
            <person name="Abdulazimova A."/>
            <person name="Shahmuradov I."/>
        </authorList>
    </citation>
    <scope>NUCLEOTIDE SEQUENCE [LARGE SCALE GENOMIC DNA]</scope>
    <source>
        <strain evidence="3">cv. AG2017</strain>
        <tissue evidence="2">Leaf</tissue>
    </source>
</reference>
<feature type="compositionally biased region" description="Basic and acidic residues" evidence="1">
    <location>
        <begin position="70"/>
        <end position="102"/>
    </location>
</feature>
<evidence type="ECO:0000313" key="3">
    <source>
        <dbReference type="Proteomes" id="UP000233551"/>
    </source>
</evidence>
<dbReference type="EMBL" id="PGOL01000466">
    <property type="protein sequence ID" value="PKI70232.1"/>
    <property type="molecule type" value="Genomic_DNA"/>
</dbReference>